<dbReference type="RefSeq" id="WP_376848849.1">
    <property type="nucleotide sequence ID" value="NZ_JBHSMF010000003.1"/>
</dbReference>
<dbReference type="Pfam" id="PF13581">
    <property type="entry name" value="HATPase_c_2"/>
    <property type="match status" value="1"/>
</dbReference>
<name>A0ABW0N829_9BURK</name>
<protein>
    <submittedName>
        <fullName evidence="2">Anti-sigma regulatory factor</fullName>
    </submittedName>
</protein>
<comment type="caution">
    <text evidence="2">The sequence shown here is derived from an EMBL/GenBank/DDBJ whole genome shotgun (WGS) entry which is preliminary data.</text>
</comment>
<organism evidence="2 3">
    <name type="scientific">Caenimonas terrae</name>
    <dbReference type="NCBI Taxonomy" id="696074"/>
    <lineage>
        <taxon>Bacteria</taxon>
        <taxon>Pseudomonadati</taxon>
        <taxon>Pseudomonadota</taxon>
        <taxon>Betaproteobacteria</taxon>
        <taxon>Burkholderiales</taxon>
        <taxon>Comamonadaceae</taxon>
        <taxon>Caenimonas</taxon>
    </lineage>
</organism>
<dbReference type="SUPFAM" id="SSF55874">
    <property type="entry name" value="ATPase domain of HSP90 chaperone/DNA topoisomerase II/histidine kinase"/>
    <property type="match status" value="1"/>
</dbReference>
<evidence type="ECO:0000313" key="3">
    <source>
        <dbReference type="Proteomes" id="UP001596037"/>
    </source>
</evidence>
<sequence>MPIRTLEQLHAARRLVLEWATRLDFSSLERTKLVTAASELGRNMLVHGKGGTMTIGELRQDMRAGLQLVFEDTGPGIEDIELALTDGYSSAKSLGLGLGGSRRLVNEFDIASQPGLGTRITIRQWKRR</sequence>
<proteinExistence type="predicted"/>
<dbReference type="Proteomes" id="UP001596037">
    <property type="component" value="Unassembled WGS sequence"/>
</dbReference>
<evidence type="ECO:0000313" key="2">
    <source>
        <dbReference type="EMBL" id="MFC5496816.1"/>
    </source>
</evidence>
<dbReference type="Gene3D" id="3.30.565.10">
    <property type="entry name" value="Histidine kinase-like ATPase, C-terminal domain"/>
    <property type="match status" value="1"/>
</dbReference>
<dbReference type="EMBL" id="JBHSMF010000003">
    <property type="protein sequence ID" value="MFC5496816.1"/>
    <property type="molecule type" value="Genomic_DNA"/>
</dbReference>
<dbReference type="InterPro" id="IPR003594">
    <property type="entry name" value="HATPase_dom"/>
</dbReference>
<gene>
    <name evidence="2" type="ORF">ACFPOE_04655</name>
</gene>
<keyword evidence="3" id="KW-1185">Reference proteome</keyword>
<dbReference type="CDD" id="cd16934">
    <property type="entry name" value="HATPase_RsbT-like"/>
    <property type="match status" value="1"/>
</dbReference>
<evidence type="ECO:0000259" key="1">
    <source>
        <dbReference type="Pfam" id="PF13581"/>
    </source>
</evidence>
<accession>A0ABW0N829</accession>
<reference evidence="3" key="1">
    <citation type="journal article" date="2019" name="Int. J. Syst. Evol. Microbiol.">
        <title>The Global Catalogue of Microorganisms (GCM) 10K type strain sequencing project: providing services to taxonomists for standard genome sequencing and annotation.</title>
        <authorList>
            <consortium name="The Broad Institute Genomics Platform"/>
            <consortium name="The Broad Institute Genome Sequencing Center for Infectious Disease"/>
            <person name="Wu L."/>
            <person name="Ma J."/>
        </authorList>
    </citation>
    <scope>NUCLEOTIDE SEQUENCE [LARGE SCALE GENOMIC DNA]</scope>
    <source>
        <strain evidence="3">CCUG 57401</strain>
    </source>
</reference>
<feature type="domain" description="Histidine kinase/HSP90-like ATPase" evidence="1">
    <location>
        <begin position="5"/>
        <end position="123"/>
    </location>
</feature>
<dbReference type="InterPro" id="IPR036890">
    <property type="entry name" value="HATPase_C_sf"/>
</dbReference>